<dbReference type="GO" id="GO:0004601">
    <property type="term" value="F:peroxidase activity"/>
    <property type="evidence" value="ECO:0007669"/>
    <property type="project" value="UniProtKB-KW"/>
</dbReference>
<proteinExistence type="inferred from homology"/>
<protein>
    <recommendedName>
        <fullName evidence="5">Thioredoxin domain-containing protein</fullName>
    </recommendedName>
</protein>
<dbReference type="PANTHER" id="PTHR11592">
    <property type="entry name" value="GLUTATHIONE PEROXIDASE"/>
    <property type="match status" value="1"/>
</dbReference>
<dbReference type="FunFam" id="3.40.30.10:FF:000025">
    <property type="entry name" value="Glutathione peroxidase"/>
    <property type="match status" value="1"/>
</dbReference>
<evidence type="ECO:0000313" key="6">
    <source>
        <dbReference type="EMBL" id="CAG7820391.1"/>
    </source>
</evidence>
<dbReference type="EMBL" id="CAJVCH010476976">
    <property type="protein sequence ID" value="CAG7820391.1"/>
    <property type="molecule type" value="Genomic_DNA"/>
</dbReference>
<name>A0A8J2P9X7_9HEXA</name>
<dbReference type="OrthoDB" id="446890at2759"/>
<dbReference type="GO" id="GO:0006979">
    <property type="term" value="P:response to oxidative stress"/>
    <property type="evidence" value="ECO:0007669"/>
    <property type="project" value="InterPro"/>
</dbReference>
<accession>A0A8J2P9X7</accession>
<gene>
    <name evidence="6" type="ORF">AFUS01_LOCUS30783</name>
</gene>
<keyword evidence="3" id="KW-0560">Oxidoreductase</keyword>
<dbReference type="PANTHER" id="PTHR11592:SF134">
    <property type="entry name" value="PHOSPHOLIPID HYDROPEROXIDE GLUTATHIONE PEROXIDASE"/>
    <property type="match status" value="1"/>
</dbReference>
<dbReference type="InterPro" id="IPR000889">
    <property type="entry name" value="Glutathione_peroxidase"/>
</dbReference>
<evidence type="ECO:0000256" key="3">
    <source>
        <dbReference type="ARBA" id="ARBA00023002"/>
    </source>
</evidence>
<organism evidence="6 7">
    <name type="scientific">Allacma fusca</name>
    <dbReference type="NCBI Taxonomy" id="39272"/>
    <lineage>
        <taxon>Eukaryota</taxon>
        <taxon>Metazoa</taxon>
        <taxon>Ecdysozoa</taxon>
        <taxon>Arthropoda</taxon>
        <taxon>Hexapoda</taxon>
        <taxon>Collembola</taxon>
        <taxon>Symphypleona</taxon>
        <taxon>Sminthuridae</taxon>
        <taxon>Allacma</taxon>
    </lineage>
</organism>
<keyword evidence="4" id="KW-0812">Transmembrane</keyword>
<dbReference type="Proteomes" id="UP000708208">
    <property type="component" value="Unassembled WGS sequence"/>
</dbReference>
<keyword evidence="4" id="KW-0472">Membrane</keyword>
<feature type="domain" description="Thioredoxin" evidence="5">
    <location>
        <begin position="141"/>
        <end position="303"/>
    </location>
</feature>
<keyword evidence="7" id="KW-1185">Reference proteome</keyword>
<evidence type="ECO:0000259" key="5">
    <source>
        <dbReference type="PROSITE" id="PS51352"/>
    </source>
</evidence>
<evidence type="ECO:0000256" key="2">
    <source>
        <dbReference type="ARBA" id="ARBA00022559"/>
    </source>
</evidence>
<dbReference type="AlphaFoldDB" id="A0A8J2P9X7"/>
<dbReference type="Pfam" id="PF00255">
    <property type="entry name" value="GSHPx"/>
    <property type="match status" value="1"/>
</dbReference>
<dbReference type="PROSITE" id="PS51355">
    <property type="entry name" value="GLUTATHIONE_PEROXID_3"/>
    <property type="match status" value="1"/>
</dbReference>
<comment type="similarity">
    <text evidence="1">Belongs to the glutathione peroxidase family.</text>
</comment>
<dbReference type="InterPro" id="IPR013766">
    <property type="entry name" value="Thioredoxin_domain"/>
</dbReference>
<keyword evidence="2" id="KW-0575">Peroxidase</keyword>
<evidence type="ECO:0000313" key="7">
    <source>
        <dbReference type="Proteomes" id="UP000708208"/>
    </source>
</evidence>
<keyword evidence="4" id="KW-1133">Transmembrane helix</keyword>
<feature type="transmembrane region" description="Helical" evidence="4">
    <location>
        <begin position="113"/>
        <end position="133"/>
    </location>
</feature>
<comment type="caution">
    <text evidence="6">The sequence shown here is derived from an EMBL/GenBank/DDBJ whole genome shotgun (WGS) entry which is preliminary data.</text>
</comment>
<dbReference type="InterPro" id="IPR029759">
    <property type="entry name" value="GPX_AS"/>
</dbReference>
<dbReference type="CDD" id="cd00340">
    <property type="entry name" value="GSH_Peroxidase"/>
    <property type="match status" value="1"/>
</dbReference>
<evidence type="ECO:0000256" key="4">
    <source>
        <dbReference type="SAM" id="Phobius"/>
    </source>
</evidence>
<dbReference type="PROSITE" id="PS00460">
    <property type="entry name" value="GLUTATHIONE_PEROXID_1"/>
    <property type="match status" value="1"/>
</dbReference>
<dbReference type="PROSITE" id="PS51352">
    <property type="entry name" value="THIOREDOXIN_2"/>
    <property type="match status" value="1"/>
</dbReference>
<evidence type="ECO:0000256" key="1">
    <source>
        <dbReference type="ARBA" id="ARBA00006926"/>
    </source>
</evidence>
<reference evidence="6" key="1">
    <citation type="submission" date="2021-06" db="EMBL/GenBank/DDBJ databases">
        <authorList>
            <person name="Hodson N. C."/>
            <person name="Mongue J. A."/>
            <person name="Jaron S. K."/>
        </authorList>
    </citation>
    <scope>NUCLEOTIDE SEQUENCE</scope>
</reference>
<sequence length="304" mass="33866">MQSGSSIVYCINFGNNWNSFFYFGTKSRVNSSLPENAAQWFLSTPVLDDSSNEMYVHLGPASEEIFAGSVVNLHGQSLASSVLGWDRRVKKGSSIVFEFVNSFYKLQAKISKLSAGIFTVAVAIIALSLNVYFTSDSTEMADKAASVYDFSYVDIDGKEQSMGRYKGRVLIVVNVASKCGYTKANYEQLQSLYEKYNEKGLSVLGFPCDQFMSQEPGTESEIKEFACSRYKVTFDMAKKIDVNGANAHPLWEFLKKKKGGTLGNFIKWNFTKFVIDKNGEVLARHGPSTNPNDFEADLVKLLNQ</sequence>